<dbReference type="CDD" id="cd00158">
    <property type="entry name" value="RHOD"/>
    <property type="match status" value="1"/>
</dbReference>
<keyword evidence="4" id="KW-1185">Reference proteome</keyword>
<dbReference type="SUPFAM" id="SSF52821">
    <property type="entry name" value="Rhodanese/Cell cycle control phosphatase"/>
    <property type="match status" value="1"/>
</dbReference>
<evidence type="ECO:0000256" key="1">
    <source>
        <dbReference type="SAM" id="MobiDB-lite"/>
    </source>
</evidence>
<dbReference type="PROSITE" id="PS50206">
    <property type="entry name" value="RHODANESE_3"/>
    <property type="match status" value="1"/>
</dbReference>
<evidence type="ECO:0000313" key="3">
    <source>
        <dbReference type="EMBL" id="RXK86398.1"/>
    </source>
</evidence>
<comment type="caution">
    <text evidence="3">The sequence shown here is derived from an EMBL/GenBank/DDBJ whole genome shotgun (WGS) entry which is preliminary data.</text>
</comment>
<gene>
    <name evidence="3" type="ORF">ESB13_06225</name>
</gene>
<evidence type="ECO:0000259" key="2">
    <source>
        <dbReference type="PROSITE" id="PS50206"/>
    </source>
</evidence>
<dbReference type="InterPro" id="IPR036873">
    <property type="entry name" value="Rhodanese-like_dom_sf"/>
</dbReference>
<dbReference type="PANTHER" id="PTHR43031:SF1">
    <property type="entry name" value="PYRIDINE NUCLEOTIDE-DISULPHIDE OXIDOREDUCTASE"/>
    <property type="match status" value="1"/>
</dbReference>
<dbReference type="PANTHER" id="PTHR43031">
    <property type="entry name" value="FAD-DEPENDENT OXIDOREDUCTASE"/>
    <property type="match status" value="1"/>
</dbReference>
<feature type="compositionally biased region" description="Polar residues" evidence="1">
    <location>
        <begin position="115"/>
        <end position="130"/>
    </location>
</feature>
<dbReference type="Pfam" id="PF00581">
    <property type="entry name" value="Rhodanese"/>
    <property type="match status" value="1"/>
</dbReference>
<dbReference type="InterPro" id="IPR050229">
    <property type="entry name" value="GlpE_sulfurtransferase"/>
</dbReference>
<name>A0A4Q1DBT5_9BACT</name>
<protein>
    <submittedName>
        <fullName evidence="3">Rhodanese-like domain-containing protein</fullName>
    </submittedName>
</protein>
<dbReference type="Gene3D" id="3.40.250.10">
    <property type="entry name" value="Rhodanese-like domain"/>
    <property type="match status" value="1"/>
</dbReference>
<evidence type="ECO:0000313" key="4">
    <source>
        <dbReference type="Proteomes" id="UP000290545"/>
    </source>
</evidence>
<accession>A0A4Q1DBT5</accession>
<feature type="domain" description="Rhodanese" evidence="2">
    <location>
        <begin position="34"/>
        <end position="118"/>
    </location>
</feature>
<dbReference type="SMART" id="SM00450">
    <property type="entry name" value="RHOD"/>
    <property type="match status" value="1"/>
</dbReference>
<dbReference type="InterPro" id="IPR001763">
    <property type="entry name" value="Rhodanese-like_dom"/>
</dbReference>
<proteinExistence type="predicted"/>
<dbReference type="AlphaFoldDB" id="A0A4Q1DBT5"/>
<dbReference type="EMBL" id="SDHZ01000001">
    <property type="protein sequence ID" value="RXK86398.1"/>
    <property type="molecule type" value="Genomic_DNA"/>
</dbReference>
<dbReference type="Proteomes" id="UP000290545">
    <property type="component" value="Unassembled WGS sequence"/>
</dbReference>
<dbReference type="OrthoDB" id="9808735at2"/>
<dbReference type="RefSeq" id="WP_129002148.1">
    <property type="nucleotide sequence ID" value="NZ_SDHZ01000001.1"/>
</dbReference>
<sequence>MKTILIIAGVCLFIYIGYRIYRFVNLDKGLDARIANGAVILDVRTEREFSTGHIEGAVNIPLSRLHGDVIPLDKKRTYITVCSHGLRSVKAVSLLKERGFANVFNGGAWSDLSLPTVSETSGDGSHQNKSPFREERE</sequence>
<feature type="region of interest" description="Disordered" evidence="1">
    <location>
        <begin position="115"/>
        <end position="137"/>
    </location>
</feature>
<reference evidence="3 4" key="1">
    <citation type="submission" date="2019-01" db="EMBL/GenBank/DDBJ databases">
        <title>Filimonas sp. strain TTM-71.</title>
        <authorList>
            <person name="Chen W.-M."/>
        </authorList>
    </citation>
    <scope>NUCLEOTIDE SEQUENCE [LARGE SCALE GENOMIC DNA]</scope>
    <source>
        <strain evidence="3 4">TTM-71</strain>
    </source>
</reference>
<organism evidence="3 4">
    <name type="scientific">Filimonas effusa</name>
    <dbReference type="NCBI Taxonomy" id="2508721"/>
    <lineage>
        <taxon>Bacteria</taxon>
        <taxon>Pseudomonadati</taxon>
        <taxon>Bacteroidota</taxon>
        <taxon>Chitinophagia</taxon>
        <taxon>Chitinophagales</taxon>
        <taxon>Chitinophagaceae</taxon>
        <taxon>Filimonas</taxon>
    </lineage>
</organism>